<evidence type="ECO:0000313" key="1">
    <source>
        <dbReference type="EMBL" id="KAG1275249.1"/>
    </source>
</evidence>
<keyword evidence="2" id="KW-1185">Reference proteome</keyword>
<comment type="caution">
    <text evidence="1">The sequence shown here is derived from an EMBL/GenBank/DDBJ whole genome shotgun (WGS) entry which is preliminary data.</text>
</comment>
<organism evidence="1 2">
    <name type="scientific">Rhizopus oryzae</name>
    <name type="common">Mucormycosis agent</name>
    <name type="synonym">Rhizopus arrhizus var. delemar</name>
    <dbReference type="NCBI Taxonomy" id="64495"/>
    <lineage>
        <taxon>Eukaryota</taxon>
        <taxon>Fungi</taxon>
        <taxon>Fungi incertae sedis</taxon>
        <taxon>Mucoromycota</taxon>
        <taxon>Mucoromycotina</taxon>
        <taxon>Mucoromycetes</taxon>
        <taxon>Mucorales</taxon>
        <taxon>Mucorineae</taxon>
        <taxon>Rhizopodaceae</taxon>
        <taxon>Rhizopus</taxon>
    </lineage>
</organism>
<dbReference type="Proteomes" id="UP000716291">
    <property type="component" value="Unassembled WGS sequence"/>
</dbReference>
<gene>
    <name evidence="1" type="ORF">G6F64_014939</name>
</gene>
<dbReference type="AlphaFoldDB" id="A0A9P6WT00"/>
<sequence length="105" mass="11747">MREAADEQLRQLPADAPLRGVPVLRKDDCPTYAGVPMSFGCRAARGRHGHRGQDQSAGVLWQHRHVPHAARPDAEPVGRRPQHRRVIRRCGRRRGCPHGAAGLWQ</sequence>
<evidence type="ECO:0000313" key="2">
    <source>
        <dbReference type="Proteomes" id="UP000716291"/>
    </source>
</evidence>
<protein>
    <submittedName>
        <fullName evidence="1">Uncharacterized protein</fullName>
    </submittedName>
</protein>
<proteinExistence type="predicted"/>
<reference evidence="1" key="1">
    <citation type="journal article" date="2020" name="Microb. Genom.">
        <title>Genetic diversity of clinical and environmental Mucorales isolates obtained from an investigation of mucormycosis cases among solid organ transplant recipients.</title>
        <authorList>
            <person name="Nguyen M.H."/>
            <person name="Kaul D."/>
            <person name="Muto C."/>
            <person name="Cheng S.J."/>
            <person name="Richter R.A."/>
            <person name="Bruno V.M."/>
            <person name="Liu G."/>
            <person name="Beyhan S."/>
            <person name="Sundermann A.J."/>
            <person name="Mounaud S."/>
            <person name="Pasculle A.W."/>
            <person name="Nierman W.C."/>
            <person name="Driscoll E."/>
            <person name="Cumbie R."/>
            <person name="Clancy C.J."/>
            <person name="Dupont C.L."/>
        </authorList>
    </citation>
    <scope>NUCLEOTIDE SEQUENCE</scope>
    <source>
        <strain evidence="1">GL11</strain>
    </source>
</reference>
<name>A0A9P6WT00_RHIOR</name>
<dbReference type="EMBL" id="JAANQT010010340">
    <property type="protein sequence ID" value="KAG1275249.1"/>
    <property type="molecule type" value="Genomic_DNA"/>
</dbReference>
<accession>A0A9P6WT00</accession>